<feature type="transmembrane region" description="Helical" evidence="7">
    <location>
        <begin position="45"/>
        <end position="71"/>
    </location>
</feature>
<evidence type="ECO:0000256" key="2">
    <source>
        <dbReference type="ARBA" id="ARBA00007430"/>
    </source>
</evidence>
<evidence type="ECO:0000256" key="7">
    <source>
        <dbReference type="SAM" id="Phobius"/>
    </source>
</evidence>
<feature type="transmembrane region" description="Helical" evidence="7">
    <location>
        <begin position="414"/>
        <end position="434"/>
    </location>
</feature>
<comment type="similarity">
    <text evidence="2">Belongs to the polysaccharide synthase family.</text>
</comment>
<evidence type="ECO:0000313" key="9">
    <source>
        <dbReference type="Proteomes" id="UP000193553"/>
    </source>
</evidence>
<name>A0A1X3HEA6_9BRAD</name>
<dbReference type="PANTHER" id="PTHR30250">
    <property type="entry name" value="PST FAMILY PREDICTED COLANIC ACID TRANSPORTER"/>
    <property type="match status" value="1"/>
</dbReference>
<feature type="transmembrane region" description="Helical" evidence="7">
    <location>
        <begin position="287"/>
        <end position="311"/>
    </location>
</feature>
<dbReference type="AlphaFoldDB" id="A0A1X3HEA6"/>
<feature type="transmembrane region" description="Helical" evidence="7">
    <location>
        <begin position="83"/>
        <end position="103"/>
    </location>
</feature>
<keyword evidence="3" id="KW-1003">Cell membrane</keyword>
<feature type="transmembrane region" description="Helical" evidence="7">
    <location>
        <begin position="12"/>
        <end position="39"/>
    </location>
</feature>
<dbReference type="OrthoDB" id="7605542at2"/>
<keyword evidence="4 7" id="KW-0812">Transmembrane</keyword>
<reference evidence="8 9" key="1">
    <citation type="submission" date="2017-03" db="EMBL/GenBank/DDBJ databases">
        <title>Whole genome sequences of fourteen strains of Bradyrhizobium canariense and one strain of Bradyrhizobium japonicum isolated from Lupinus (Papilionoideae: Genisteae) species in Algeria.</title>
        <authorList>
            <person name="Crovadore J."/>
            <person name="Chekireb D."/>
            <person name="Brachmann A."/>
            <person name="Chablais R."/>
            <person name="Cochard B."/>
            <person name="Lefort F."/>
        </authorList>
    </citation>
    <scope>NUCLEOTIDE SEQUENCE [LARGE SCALE GENOMIC DNA]</scope>
    <source>
        <strain evidence="8 9">UBMA195</strain>
    </source>
</reference>
<comment type="subcellular location">
    <subcellularLocation>
        <location evidence="1">Cell membrane</location>
        <topology evidence="1">Multi-pass membrane protein</topology>
    </subcellularLocation>
</comment>
<feature type="transmembrane region" description="Helical" evidence="7">
    <location>
        <begin position="331"/>
        <end position="350"/>
    </location>
</feature>
<feature type="transmembrane region" description="Helical" evidence="7">
    <location>
        <begin position="446"/>
        <end position="467"/>
    </location>
</feature>
<accession>A0A1X3HEA6</accession>
<keyword evidence="6 7" id="KW-0472">Membrane</keyword>
<dbReference type="RefSeq" id="WP_085357624.1">
    <property type="nucleotide sequence ID" value="NZ_NAFD01000150.1"/>
</dbReference>
<gene>
    <name evidence="8" type="ORF">BSZ18_03915</name>
</gene>
<dbReference type="PANTHER" id="PTHR30250:SF10">
    <property type="entry name" value="LIPOPOLYSACCHARIDE BIOSYNTHESIS PROTEIN WZXC"/>
    <property type="match status" value="1"/>
</dbReference>
<dbReference type="InterPro" id="IPR050833">
    <property type="entry name" value="Poly_Biosynth_Transport"/>
</dbReference>
<feature type="transmembrane region" description="Helical" evidence="7">
    <location>
        <begin position="357"/>
        <end position="376"/>
    </location>
</feature>
<organism evidence="8 9">
    <name type="scientific">Bradyrhizobium canariense</name>
    <dbReference type="NCBI Taxonomy" id="255045"/>
    <lineage>
        <taxon>Bacteria</taxon>
        <taxon>Pseudomonadati</taxon>
        <taxon>Pseudomonadota</taxon>
        <taxon>Alphaproteobacteria</taxon>
        <taxon>Hyphomicrobiales</taxon>
        <taxon>Nitrobacteraceae</taxon>
        <taxon>Bradyrhizobium</taxon>
    </lineage>
</organism>
<evidence type="ECO:0000256" key="6">
    <source>
        <dbReference type="ARBA" id="ARBA00023136"/>
    </source>
</evidence>
<dbReference type="Pfam" id="PF13440">
    <property type="entry name" value="Polysacc_synt_3"/>
    <property type="match status" value="1"/>
</dbReference>
<comment type="caution">
    <text evidence="8">The sequence shown here is derived from an EMBL/GenBank/DDBJ whole genome shotgun (WGS) entry which is preliminary data.</text>
</comment>
<feature type="transmembrane region" description="Helical" evidence="7">
    <location>
        <begin position="227"/>
        <end position="248"/>
    </location>
</feature>
<dbReference type="GO" id="GO:0005886">
    <property type="term" value="C:plasma membrane"/>
    <property type="evidence" value="ECO:0007669"/>
    <property type="project" value="UniProtKB-SubCell"/>
</dbReference>
<evidence type="ECO:0000256" key="3">
    <source>
        <dbReference type="ARBA" id="ARBA00022475"/>
    </source>
</evidence>
<evidence type="ECO:0000256" key="4">
    <source>
        <dbReference type="ARBA" id="ARBA00022692"/>
    </source>
</evidence>
<protein>
    <submittedName>
        <fullName evidence="8">Lipopolysaccharide biosynthesis protein</fullName>
    </submittedName>
</protein>
<evidence type="ECO:0000256" key="1">
    <source>
        <dbReference type="ARBA" id="ARBA00004651"/>
    </source>
</evidence>
<evidence type="ECO:0000313" key="8">
    <source>
        <dbReference type="EMBL" id="OSJ17630.1"/>
    </source>
</evidence>
<keyword evidence="5 7" id="KW-1133">Transmembrane helix</keyword>
<feature type="transmembrane region" description="Helical" evidence="7">
    <location>
        <begin position="115"/>
        <end position="135"/>
    </location>
</feature>
<feature type="transmembrane region" description="Helical" evidence="7">
    <location>
        <begin position="382"/>
        <end position="407"/>
    </location>
</feature>
<proteinExistence type="inferred from homology"/>
<dbReference type="CDD" id="cd13127">
    <property type="entry name" value="MATE_tuaB_like"/>
    <property type="match status" value="1"/>
</dbReference>
<dbReference type="Proteomes" id="UP000193553">
    <property type="component" value="Unassembled WGS sequence"/>
</dbReference>
<dbReference type="EMBL" id="NAFI01000140">
    <property type="protein sequence ID" value="OSJ17630.1"/>
    <property type="molecule type" value="Genomic_DNA"/>
</dbReference>
<sequence>MNVTPGKQHQVVVALLWSLAQNWGGRALSFVLFLILARLLNPADFGLAALVGFILLLLSSISEFGFGDALIQRRTLEPADVTLPFFCSLAASVLLAVLIALLATDIERWLDVKGLAPLLTAASLSLPIGTATLFQEALYKRQMDFRVLALRTMVATAISGVVGIACAYAGFGALSLVIQVVVQSAVSGLWLWSQPRWLPMRGYDLKSLRELSGYSIHVVSNRLLDFAIVRTIDMIILSLYGVAALGIYTVGARVYIILMQLLTQAVMDVALSALSKIAHERHRIADAYLRSVSLGALIGSPVFVLLAAIAPEFSLLLFGSKWAGSEAVMRPLMLIGAIQTVQFVNSAYFGAMGKPNYVFLLNILKFATVVPAMFLLPSHDIGQLATIFAVAQLVVTPVTFALALRLLGLSWNQFLRPVAGCLCAILLAYGAVALCREATPDMNPYLRIGLLSSCFGATYLMSILLLWRKQLFSLIAFVVKRGATA</sequence>
<evidence type="ECO:0000256" key="5">
    <source>
        <dbReference type="ARBA" id="ARBA00022989"/>
    </source>
</evidence>